<evidence type="ECO:0000313" key="2">
    <source>
        <dbReference type="Proteomes" id="UP000078560"/>
    </source>
</evidence>
<organism evidence="1 2">
    <name type="scientific">Plasmodium ovale curtisi</name>
    <dbReference type="NCBI Taxonomy" id="864141"/>
    <lineage>
        <taxon>Eukaryota</taxon>
        <taxon>Sar</taxon>
        <taxon>Alveolata</taxon>
        <taxon>Apicomplexa</taxon>
        <taxon>Aconoidasida</taxon>
        <taxon>Haemosporida</taxon>
        <taxon>Plasmodiidae</taxon>
        <taxon>Plasmodium</taxon>
        <taxon>Plasmodium (Plasmodium)</taxon>
    </lineage>
</organism>
<name>A0A1A8WIG0_PLAOA</name>
<gene>
    <name evidence="1" type="ORF">POVCU2_0075920</name>
</gene>
<reference evidence="2" key="1">
    <citation type="submission" date="2016-05" db="EMBL/GenBank/DDBJ databases">
        <authorList>
            <person name="Naeem Raeece"/>
        </authorList>
    </citation>
    <scope>NUCLEOTIDE SEQUENCE [LARGE SCALE GENOMIC DNA]</scope>
</reference>
<protein>
    <submittedName>
        <fullName evidence="1">PIR Superfamily Protein</fullName>
    </submittedName>
</protein>
<evidence type="ECO:0000313" key="1">
    <source>
        <dbReference type="EMBL" id="SBS92713.1"/>
    </source>
</evidence>
<dbReference type="EMBL" id="FLQU01001364">
    <property type="protein sequence ID" value="SBS92713.1"/>
    <property type="molecule type" value="Genomic_DNA"/>
</dbReference>
<dbReference type="Proteomes" id="UP000078560">
    <property type="component" value="Unassembled WGS sequence"/>
</dbReference>
<sequence>MDSKDDNNLNLPSDKCYSTLDTIYINDGNNEDCKNLEANSGEYKDAFLLCMRLKENLKNYDTLDCFGEMNDYKCKFLNLWVHDRLLKLKAVEETTMKSTLLGIWSKSKIFPKCNSSDFISYLDNKDYIKEKNLYDYALNYEYLENICKNSDDIPCARKLAEYITESKNLYNQVKSECEPKRKNQFQRSCFALNYIQEIYNKDELLNLICKRIEDENKSSRNHERRGFEGELTESYSFGSHSSGDASSSDSYKAIGTSLPILSVIPIGFVLYKFTGLGPMARNLLRRGRINGINSQEELTHELLENPYDSNAHPDLAETYIGYQPI</sequence>
<accession>A0A1A8WIG0</accession>
<dbReference type="Pfam" id="PF05795">
    <property type="entry name" value="Plasmodium_Vir"/>
    <property type="match status" value="1"/>
</dbReference>
<proteinExistence type="predicted"/>
<dbReference type="AlphaFoldDB" id="A0A1A8WIG0"/>
<dbReference type="InterPro" id="IPR008780">
    <property type="entry name" value="Plasmodium_Vir"/>
</dbReference>
<dbReference type="VEuPathDB" id="PlasmoDB:PocGH01_00056500"/>